<sequence>MASEQITITATDSDGTVLETLVLDVSTETDISLTAGSLPDSGVGQGGYGDAMWGV</sequence>
<dbReference type="EMBL" id="WSZK01000036">
    <property type="protein sequence ID" value="MWG36564.1"/>
    <property type="molecule type" value="Genomic_DNA"/>
</dbReference>
<dbReference type="AlphaFoldDB" id="A0A6B0GP35"/>
<evidence type="ECO:0000313" key="2">
    <source>
        <dbReference type="Proteomes" id="UP000451471"/>
    </source>
</evidence>
<reference evidence="1 2" key="1">
    <citation type="submission" date="2019-12" db="EMBL/GenBank/DDBJ databases">
        <title>Halocatena pleomorpha gen. nov. sp. nov., an extremely halophilic archaeon of family Halobacteriaceae isolated from saltpan soil.</title>
        <authorList>
            <person name="Pal Y."/>
            <person name="Verma A."/>
            <person name="Krishnamurthi S."/>
            <person name="Kumar P."/>
        </authorList>
    </citation>
    <scope>NUCLEOTIDE SEQUENCE [LARGE SCALE GENOMIC DNA]</scope>
    <source>
        <strain evidence="1 2">JCM 16495</strain>
    </source>
</reference>
<gene>
    <name evidence="1" type="ORF">GQS65_19075</name>
</gene>
<protein>
    <submittedName>
        <fullName evidence="1">Uncharacterized protein</fullName>
    </submittedName>
</protein>
<dbReference type="Proteomes" id="UP000451471">
    <property type="component" value="Unassembled WGS sequence"/>
</dbReference>
<evidence type="ECO:0000313" key="1">
    <source>
        <dbReference type="EMBL" id="MWG36564.1"/>
    </source>
</evidence>
<organism evidence="1 2">
    <name type="scientific">Halomarina oriensis</name>
    <dbReference type="NCBI Taxonomy" id="671145"/>
    <lineage>
        <taxon>Archaea</taxon>
        <taxon>Methanobacteriati</taxon>
        <taxon>Methanobacteriota</taxon>
        <taxon>Stenosarchaea group</taxon>
        <taxon>Halobacteria</taxon>
        <taxon>Halobacteriales</taxon>
        <taxon>Natronomonadaceae</taxon>
        <taxon>Halomarina</taxon>
    </lineage>
</organism>
<proteinExistence type="predicted"/>
<name>A0A6B0GP35_9EURY</name>
<dbReference type="RefSeq" id="WP_158206216.1">
    <property type="nucleotide sequence ID" value="NZ_WSZK01000036.1"/>
</dbReference>
<comment type="caution">
    <text evidence="1">The sequence shown here is derived from an EMBL/GenBank/DDBJ whole genome shotgun (WGS) entry which is preliminary data.</text>
</comment>
<accession>A0A6B0GP35</accession>
<keyword evidence="2" id="KW-1185">Reference proteome</keyword>